<gene>
    <name evidence="10" type="ORF">UU13_C0002G0037</name>
</gene>
<sequence>MKLFFKKVNKLSKGFTLIETLVAISIFTMSILAMFSVLAQSISDTGYAKKKMTATYLAQEGIEYARNLRDNAVLSGAGWDSFNVDDTINDSPIDNSAFSFIFDRTVTKNKINADEAKIISTVSWTQGSGDYEITFSENLFNWIE</sequence>
<comment type="caution">
    <text evidence="10">The sequence shown here is derived from an EMBL/GenBank/DDBJ whole genome shotgun (WGS) entry which is preliminary data.</text>
</comment>
<evidence type="ECO:0000256" key="7">
    <source>
        <dbReference type="ARBA" id="ARBA00022989"/>
    </source>
</evidence>
<proteinExistence type="inferred from homology"/>
<evidence type="ECO:0000313" key="11">
    <source>
        <dbReference type="Proteomes" id="UP000034452"/>
    </source>
</evidence>
<feature type="transmembrane region" description="Helical" evidence="9">
    <location>
        <begin position="20"/>
        <end position="42"/>
    </location>
</feature>
<dbReference type="Pfam" id="PF07963">
    <property type="entry name" value="N_methyl"/>
    <property type="match status" value="1"/>
</dbReference>
<dbReference type="InterPro" id="IPR010052">
    <property type="entry name" value="T2SS_protein-GspI"/>
</dbReference>
<dbReference type="AlphaFoldDB" id="A0A0G0W618"/>
<accession>A0A0G0W618</accession>
<keyword evidence="7 9" id="KW-1133">Transmembrane helix</keyword>
<comment type="subcellular location">
    <subcellularLocation>
        <location evidence="1">Cell inner membrane</location>
        <topology evidence="1">Single-pass membrane protein</topology>
    </subcellularLocation>
</comment>
<keyword evidence="8 9" id="KW-0472">Membrane</keyword>
<evidence type="ECO:0000256" key="3">
    <source>
        <dbReference type="ARBA" id="ARBA00022475"/>
    </source>
</evidence>
<evidence type="ECO:0000256" key="1">
    <source>
        <dbReference type="ARBA" id="ARBA00004377"/>
    </source>
</evidence>
<dbReference type="InterPro" id="IPR012902">
    <property type="entry name" value="N_methyl_site"/>
</dbReference>
<dbReference type="PROSITE" id="PS00409">
    <property type="entry name" value="PROKAR_NTER_METHYL"/>
    <property type="match status" value="1"/>
</dbReference>
<evidence type="ECO:0000256" key="6">
    <source>
        <dbReference type="ARBA" id="ARBA00022692"/>
    </source>
</evidence>
<evidence type="ECO:0000256" key="4">
    <source>
        <dbReference type="ARBA" id="ARBA00022481"/>
    </source>
</evidence>
<keyword evidence="5" id="KW-0997">Cell inner membrane</keyword>
<dbReference type="GO" id="GO:0005886">
    <property type="term" value="C:plasma membrane"/>
    <property type="evidence" value="ECO:0007669"/>
    <property type="project" value="UniProtKB-SubCell"/>
</dbReference>
<keyword evidence="6 9" id="KW-0812">Transmembrane</keyword>
<dbReference type="GO" id="GO:0015628">
    <property type="term" value="P:protein secretion by the type II secretion system"/>
    <property type="evidence" value="ECO:0007669"/>
    <property type="project" value="InterPro"/>
</dbReference>
<comment type="similarity">
    <text evidence="2">Belongs to the GSP I family.</text>
</comment>
<dbReference type="PANTHER" id="PTHR38779">
    <property type="entry name" value="TYPE II SECRETION SYSTEM PROTEIN I-RELATED"/>
    <property type="match status" value="1"/>
</dbReference>
<evidence type="ECO:0000256" key="5">
    <source>
        <dbReference type="ARBA" id="ARBA00022519"/>
    </source>
</evidence>
<protein>
    <submittedName>
        <fullName evidence="10">Putative membrane protein</fullName>
    </submittedName>
</protein>
<dbReference type="Proteomes" id="UP000034452">
    <property type="component" value="Unassembled WGS sequence"/>
</dbReference>
<reference evidence="10 11" key="1">
    <citation type="journal article" date="2015" name="Nature">
        <title>rRNA introns, odd ribosomes, and small enigmatic genomes across a large radiation of phyla.</title>
        <authorList>
            <person name="Brown C.T."/>
            <person name="Hug L.A."/>
            <person name="Thomas B.C."/>
            <person name="Sharon I."/>
            <person name="Castelle C.J."/>
            <person name="Singh A."/>
            <person name="Wilkins M.J."/>
            <person name="Williams K.H."/>
            <person name="Banfield J.F."/>
        </authorList>
    </citation>
    <scope>NUCLEOTIDE SEQUENCE [LARGE SCALE GENOMIC DNA]</scope>
</reference>
<evidence type="ECO:0000256" key="9">
    <source>
        <dbReference type="SAM" id="Phobius"/>
    </source>
</evidence>
<dbReference type="EMBL" id="LBZL01000002">
    <property type="protein sequence ID" value="KKR70692.1"/>
    <property type="molecule type" value="Genomic_DNA"/>
</dbReference>
<dbReference type="GO" id="GO:0015627">
    <property type="term" value="C:type II protein secretion system complex"/>
    <property type="evidence" value="ECO:0007669"/>
    <property type="project" value="InterPro"/>
</dbReference>
<organism evidence="10 11">
    <name type="scientific">Candidatus Nomurabacteria bacterium GW2011_GWB1_40_7</name>
    <dbReference type="NCBI Taxonomy" id="1618744"/>
    <lineage>
        <taxon>Bacteria</taxon>
        <taxon>Candidatus Nomuraibacteriota</taxon>
    </lineage>
</organism>
<dbReference type="PANTHER" id="PTHR38779:SF2">
    <property type="entry name" value="TYPE II SECRETION SYSTEM PROTEIN I-RELATED"/>
    <property type="match status" value="1"/>
</dbReference>
<dbReference type="NCBIfam" id="TIGR02532">
    <property type="entry name" value="IV_pilin_GFxxxE"/>
    <property type="match status" value="1"/>
</dbReference>
<keyword evidence="4" id="KW-0488">Methylation</keyword>
<evidence type="ECO:0000256" key="8">
    <source>
        <dbReference type="ARBA" id="ARBA00023136"/>
    </source>
</evidence>
<name>A0A0G0W618_9BACT</name>
<evidence type="ECO:0000256" key="2">
    <source>
        <dbReference type="ARBA" id="ARBA00008358"/>
    </source>
</evidence>
<keyword evidence="3" id="KW-1003">Cell membrane</keyword>
<evidence type="ECO:0000313" key="10">
    <source>
        <dbReference type="EMBL" id="KKR70692.1"/>
    </source>
</evidence>